<evidence type="ECO:0000313" key="2">
    <source>
        <dbReference type="Proteomes" id="UP000298663"/>
    </source>
</evidence>
<evidence type="ECO:0000313" key="1">
    <source>
        <dbReference type="EMBL" id="TKR96418.1"/>
    </source>
</evidence>
<dbReference type="EMBL" id="AZBU02000002">
    <property type="protein sequence ID" value="TKR96418.1"/>
    <property type="molecule type" value="Genomic_DNA"/>
</dbReference>
<reference evidence="1 2" key="1">
    <citation type="journal article" date="2015" name="Genome Biol.">
        <title>Comparative genomics of Steinernema reveals deeply conserved gene regulatory networks.</title>
        <authorList>
            <person name="Dillman A.R."/>
            <person name="Macchietto M."/>
            <person name="Porter C.F."/>
            <person name="Rogers A."/>
            <person name="Williams B."/>
            <person name="Antoshechkin I."/>
            <person name="Lee M.M."/>
            <person name="Goodwin Z."/>
            <person name="Lu X."/>
            <person name="Lewis E.E."/>
            <person name="Goodrich-Blair H."/>
            <person name="Stock S.P."/>
            <person name="Adams B.J."/>
            <person name="Sternberg P.W."/>
            <person name="Mortazavi A."/>
        </authorList>
    </citation>
    <scope>NUCLEOTIDE SEQUENCE [LARGE SCALE GENOMIC DNA]</scope>
    <source>
        <strain evidence="1 2">ALL</strain>
    </source>
</reference>
<dbReference type="AlphaFoldDB" id="A0A4U5PIJ9"/>
<name>A0A4U5PIJ9_STECR</name>
<protein>
    <submittedName>
        <fullName evidence="1">Uncharacterized protein</fullName>
    </submittedName>
</protein>
<organism evidence="1 2">
    <name type="scientific">Steinernema carpocapsae</name>
    <name type="common">Entomopathogenic nematode</name>
    <dbReference type="NCBI Taxonomy" id="34508"/>
    <lineage>
        <taxon>Eukaryota</taxon>
        <taxon>Metazoa</taxon>
        <taxon>Ecdysozoa</taxon>
        <taxon>Nematoda</taxon>
        <taxon>Chromadorea</taxon>
        <taxon>Rhabditida</taxon>
        <taxon>Tylenchina</taxon>
        <taxon>Panagrolaimomorpha</taxon>
        <taxon>Strongyloidoidea</taxon>
        <taxon>Steinernematidae</taxon>
        <taxon>Steinernema</taxon>
    </lineage>
</organism>
<keyword evidence="2" id="KW-1185">Reference proteome</keyword>
<accession>A0A4U5PIJ9</accession>
<comment type="caution">
    <text evidence="1">The sequence shown here is derived from an EMBL/GenBank/DDBJ whole genome shotgun (WGS) entry which is preliminary data.</text>
</comment>
<dbReference type="Proteomes" id="UP000298663">
    <property type="component" value="Unassembled WGS sequence"/>
</dbReference>
<reference evidence="1 2" key="2">
    <citation type="journal article" date="2019" name="G3 (Bethesda)">
        <title>Hybrid Assembly of the Genome of the Entomopathogenic Nematode Steinernema carpocapsae Identifies the X-Chromosome.</title>
        <authorList>
            <person name="Serra L."/>
            <person name="Macchietto M."/>
            <person name="Macias-Munoz A."/>
            <person name="McGill C.J."/>
            <person name="Rodriguez I.M."/>
            <person name="Rodriguez B."/>
            <person name="Murad R."/>
            <person name="Mortazavi A."/>
        </authorList>
    </citation>
    <scope>NUCLEOTIDE SEQUENCE [LARGE SCALE GENOMIC DNA]</scope>
    <source>
        <strain evidence="1 2">ALL</strain>
    </source>
</reference>
<gene>
    <name evidence="1" type="ORF">L596_010435</name>
</gene>
<proteinExistence type="predicted"/>
<sequence>MVHRPIHKSTALLVAPLSSPQLLVAPLSSLQTPCGSALKPTDSLLALLILELRPTNYGPSSQAMTVGKRQSMKVITALQKTLDASSKAILQDDFTKQSHPARAFLF</sequence>